<dbReference type="NCBIfam" id="TIGR04183">
    <property type="entry name" value="Por_Secre_tail"/>
    <property type="match status" value="1"/>
</dbReference>
<dbReference type="InterPro" id="IPR026444">
    <property type="entry name" value="Secre_tail"/>
</dbReference>
<name>A0ABR7Q9Y3_9FLAO</name>
<dbReference type="Pfam" id="PF18962">
    <property type="entry name" value="Por_Secre_tail"/>
    <property type="match status" value="1"/>
</dbReference>
<comment type="caution">
    <text evidence="4">The sequence shown here is derived from an EMBL/GenBank/DDBJ whole genome shotgun (WGS) entry which is preliminary data.</text>
</comment>
<reference evidence="4 5" key="1">
    <citation type="submission" date="2020-07" db="EMBL/GenBank/DDBJ databases">
        <title>Description of Kordia aestuariivivens sp. nov., isolated from a tidal flat.</title>
        <authorList>
            <person name="Park S."/>
            <person name="Yoon J.-H."/>
        </authorList>
    </citation>
    <scope>NUCLEOTIDE SEQUENCE [LARGE SCALE GENOMIC DNA]</scope>
    <source>
        <strain evidence="4 5">YSTF-M3</strain>
    </source>
</reference>
<evidence type="ECO:0000256" key="1">
    <source>
        <dbReference type="ARBA" id="ARBA00022729"/>
    </source>
</evidence>
<evidence type="ECO:0000313" key="4">
    <source>
        <dbReference type="EMBL" id="MBC8755181.1"/>
    </source>
</evidence>
<keyword evidence="5" id="KW-1185">Reference proteome</keyword>
<feature type="signal peptide" evidence="2">
    <location>
        <begin position="1"/>
        <end position="21"/>
    </location>
</feature>
<evidence type="ECO:0000256" key="2">
    <source>
        <dbReference type="SAM" id="SignalP"/>
    </source>
</evidence>
<sequence>MKLKIFTLSTLFLFFSIKTTAQLTHAPSTNIVDITFLISDHHDELTFELTHKNEYLISSELDLVFRINLDYQSVQEMVGYFGLQYKIYKLSPDGFRQLIRGVTVPVVIPPVRKNRTRVSSESEEYPFNIYDAIVLEPTNYDVKMNLVKFHTRADYLANNDNYTMYPRISFPLVHVADLLTNRNAPDSSSSLITYPNPSINEVIIDYANTTQNLPVEVVIFNDKGIKVSAHTLIGVSGNSRTLYQLNVSHVPKGMYFYQIKRGDKTEVKTIIKK</sequence>
<evidence type="ECO:0000313" key="5">
    <source>
        <dbReference type="Proteomes" id="UP000619238"/>
    </source>
</evidence>
<dbReference type="EMBL" id="JACGWS010000006">
    <property type="protein sequence ID" value="MBC8755181.1"/>
    <property type="molecule type" value="Genomic_DNA"/>
</dbReference>
<accession>A0ABR7Q9Y3</accession>
<feature type="domain" description="Secretion system C-terminal sorting" evidence="3">
    <location>
        <begin position="194"/>
        <end position="271"/>
    </location>
</feature>
<gene>
    <name evidence="4" type="ORF">H2O64_10890</name>
</gene>
<dbReference type="Proteomes" id="UP000619238">
    <property type="component" value="Unassembled WGS sequence"/>
</dbReference>
<feature type="chain" id="PRO_5047366232" evidence="2">
    <location>
        <begin position="22"/>
        <end position="273"/>
    </location>
</feature>
<organism evidence="4 5">
    <name type="scientific">Kordia aestuariivivens</name>
    <dbReference type="NCBI Taxonomy" id="2759037"/>
    <lineage>
        <taxon>Bacteria</taxon>
        <taxon>Pseudomonadati</taxon>
        <taxon>Bacteroidota</taxon>
        <taxon>Flavobacteriia</taxon>
        <taxon>Flavobacteriales</taxon>
        <taxon>Flavobacteriaceae</taxon>
        <taxon>Kordia</taxon>
    </lineage>
</organism>
<evidence type="ECO:0000259" key="3">
    <source>
        <dbReference type="Pfam" id="PF18962"/>
    </source>
</evidence>
<protein>
    <submittedName>
        <fullName evidence="4">T9SS type A sorting domain-containing protein</fullName>
    </submittedName>
</protein>
<dbReference type="RefSeq" id="WP_187562235.1">
    <property type="nucleotide sequence ID" value="NZ_JACGWS010000006.1"/>
</dbReference>
<proteinExistence type="predicted"/>
<keyword evidence="1 2" id="KW-0732">Signal</keyword>